<gene>
    <name evidence="3" type="ORF">QNH39_10380</name>
</gene>
<feature type="compositionally biased region" description="Basic residues" evidence="2">
    <location>
        <begin position="11"/>
        <end position="20"/>
    </location>
</feature>
<dbReference type="InterPro" id="IPR011010">
    <property type="entry name" value="DNA_brk_join_enz"/>
</dbReference>
<evidence type="ECO:0000256" key="2">
    <source>
        <dbReference type="SAM" id="MobiDB-lite"/>
    </source>
</evidence>
<evidence type="ECO:0000256" key="1">
    <source>
        <dbReference type="ARBA" id="ARBA00023172"/>
    </source>
</evidence>
<proteinExistence type="predicted"/>
<accession>A0AA95SEI0</accession>
<dbReference type="SUPFAM" id="SSF56349">
    <property type="entry name" value="DNA breaking-rejoining enzymes"/>
    <property type="match status" value="1"/>
</dbReference>
<evidence type="ECO:0000313" key="4">
    <source>
        <dbReference type="Proteomes" id="UP001178288"/>
    </source>
</evidence>
<evidence type="ECO:0000313" key="3">
    <source>
        <dbReference type="EMBL" id="WHY88213.1"/>
    </source>
</evidence>
<dbReference type="Gene3D" id="1.10.443.10">
    <property type="entry name" value="Intergrase catalytic core"/>
    <property type="match status" value="1"/>
</dbReference>
<dbReference type="AlphaFoldDB" id="A0AA95SEI0"/>
<keyword evidence="4" id="KW-1185">Reference proteome</keyword>
<reference evidence="3" key="1">
    <citation type="submission" date="2023-05" db="EMBL/GenBank/DDBJ databases">
        <title>Comparative genomics of Bacillaceae isolates and their secondary metabolite potential.</title>
        <authorList>
            <person name="Song L."/>
            <person name="Nielsen L.J."/>
            <person name="Mohite O."/>
            <person name="Xu X."/>
            <person name="Weber T."/>
            <person name="Kovacs A.T."/>
        </authorList>
    </citation>
    <scope>NUCLEOTIDE SEQUENCE</scope>
    <source>
        <strain evidence="3">XLM17</strain>
    </source>
</reference>
<keyword evidence="1" id="KW-0233">DNA recombination</keyword>
<dbReference type="RefSeq" id="WP_283935912.1">
    <property type="nucleotide sequence ID" value="NZ_CP126114.1"/>
</dbReference>
<feature type="region of interest" description="Disordered" evidence="2">
    <location>
        <begin position="1"/>
        <end position="35"/>
    </location>
</feature>
<dbReference type="GO" id="GO:0003677">
    <property type="term" value="F:DNA binding"/>
    <property type="evidence" value="ECO:0007669"/>
    <property type="project" value="InterPro"/>
</dbReference>
<sequence>MENLFFQSNPQKRKTKRGKINKGTEKVNSGAQVKHDHRRKILGETSNHHNLVFCNYKGNIMVPSELTRAFKRSLKAANLPDSRFHD</sequence>
<organism evidence="3 4">
    <name type="scientific">Neobacillus novalis</name>
    <dbReference type="NCBI Taxonomy" id="220687"/>
    <lineage>
        <taxon>Bacteria</taxon>
        <taxon>Bacillati</taxon>
        <taxon>Bacillota</taxon>
        <taxon>Bacilli</taxon>
        <taxon>Bacillales</taxon>
        <taxon>Bacillaceae</taxon>
        <taxon>Neobacillus</taxon>
    </lineage>
</organism>
<feature type="compositionally biased region" description="Polar residues" evidence="2">
    <location>
        <begin position="1"/>
        <end position="10"/>
    </location>
</feature>
<dbReference type="Proteomes" id="UP001178288">
    <property type="component" value="Chromosome"/>
</dbReference>
<dbReference type="EMBL" id="CP126114">
    <property type="protein sequence ID" value="WHY88213.1"/>
    <property type="molecule type" value="Genomic_DNA"/>
</dbReference>
<dbReference type="GO" id="GO:0006310">
    <property type="term" value="P:DNA recombination"/>
    <property type="evidence" value="ECO:0007669"/>
    <property type="project" value="UniProtKB-KW"/>
</dbReference>
<protein>
    <submittedName>
        <fullName evidence="3">Uncharacterized protein</fullName>
    </submittedName>
</protein>
<name>A0AA95SEI0_9BACI</name>
<dbReference type="InterPro" id="IPR013762">
    <property type="entry name" value="Integrase-like_cat_sf"/>
</dbReference>
<dbReference type="GO" id="GO:0015074">
    <property type="term" value="P:DNA integration"/>
    <property type="evidence" value="ECO:0007669"/>
    <property type="project" value="InterPro"/>
</dbReference>
<dbReference type="KEGG" id="nnv:QNH39_10380"/>